<comment type="caution">
    <text evidence="1">The sequence shown here is derived from an EMBL/GenBank/DDBJ whole genome shotgun (WGS) entry which is preliminary data.</text>
</comment>
<evidence type="ECO:0000313" key="1">
    <source>
        <dbReference type="EMBL" id="RNA35414.1"/>
    </source>
</evidence>
<dbReference type="AlphaFoldDB" id="A0A3M7SHR5"/>
<dbReference type="OrthoDB" id="10636851at2759"/>
<keyword evidence="2" id="KW-1185">Reference proteome</keyword>
<gene>
    <name evidence="1" type="ORF">BpHYR1_037192</name>
</gene>
<name>A0A3M7SHR5_BRAPC</name>
<reference evidence="1 2" key="1">
    <citation type="journal article" date="2018" name="Sci. Rep.">
        <title>Genomic signatures of local adaptation to the degree of environmental predictability in rotifers.</title>
        <authorList>
            <person name="Franch-Gras L."/>
            <person name="Hahn C."/>
            <person name="Garcia-Roger E.M."/>
            <person name="Carmona M.J."/>
            <person name="Serra M."/>
            <person name="Gomez A."/>
        </authorList>
    </citation>
    <scope>NUCLEOTIDE SEQUENCE [LARGE SCALE GENOMIC DNA]</scope>
    <source>
        <strain evidence="1">HYR1</strain>
    </source>
</reference>
<organism evidence="1 2">
    <name type="scientific">Brachionus plicatilis</name>
    <name type="common">Marine rotifer</name>
    <name type="synonym">Brachionus muelleri</name>
    <dbReference type="NCBI Taxonomy" id="10195"/>
    <lineage>
        <taxon>Eukaryota</taxon>
        <taxon>Metazoa</taxon>
        <taxon>Spiralia</taxon>
        <taxon>Gnathifera</taxon>
        <taxon>Rotifera</taxon>
        <taxon>Eurotatoria</taxon>
        <taxon>Monogononta</taxon>
        <taxon>Pseudotrocha</taxon>
        <taxon>Ploima</taxon>
        <taxon>Brachionidae</taxon>
        <taxon>Brachionus</taxon>
    </lineage>
</organism>
<sequence length="100" mass="12168">MNSYDYFKEIKDLIKKFEIEKDKIAEKILFEQDIKIKRIYESRINEIIKANIKLTLIYVDLKHQFILSKKIQSDSLECNQNSLIRCLEYIVNRLKIWLNK</sequence>
<evidence type="ECO:0000313" key="2">
    <source>
        <dbReference type="Proteomes" id="UP000276133"/>
    </source>
</evidence>
<dbReference type="EMBL" id="REGN01001326">
    <property type="protein sequence ID" value="RNA35414.1"/>
    <property type="molecule type" value="Genomic_DNA"/>
</dbReference>
<proteinExistence type="predicted"/>
<accession>A0A3M7SHR5</accession>
<protein>
    <submittedName>
        <fullName evidence="1">Uncharacterized protein</fullName>
    </submittedName>
</protein>
<dbReference type="Proteomes" id="UP000276133">
    <property type="component" value="Unassembled WGS sequence"/>
</dbReference>